<feature type="region of interest" description="Disordered" evidence="1">
    <location>
        <begin position="17"/>
        <end position="67"/>
    </location>
</feature>
<comment type="caution">
    <text evidence="2">The sequence shown here is derived from an EMBL/GenBank/DDBJ whole genome shotgun (WGS) entry which is preliminary data.</text>
</comment>
<name>A0A834HLM4_RHYFE</name>
<dbReference type="AlphaFoldDB" id="A0A834HLM4"/>
<dbReference type="Proteomes" id="UP000625711">
    <property type="component" value="Unassembled WGS sequence"/>
</dbReference>
<evidence type="ECO:0000256" key="1">
    <source>
        <dbReference type="SAM" id="MobiDB-lite"/>
    </source>
</evidence>
<feature type="compositionally biased region" description="Basic and acidic residues" evidence="1">
    <location>
        <begin position="18"/>
        <end position="37"/>
    </location>
</feature>
<protein>
    <submittedName>
        <fullName evidence="2">Uncharacterized protein</fullName>
    </submittedName>
</protein>
<evidence type="ECO:0000313" key="3">
    <source>
        <dbReference type="Proteomes" id="UP000625711"/>
    </source>
</evidence>
<reference evidence="2" key="1">
    <citation type="submission" date="2020-08" db="EMBL/GenBank/DDBJ databases">
        <title>Genome sequencing and assembly of the red palm weevil Rhynchophorus ferrugineus.</title>
        <authorList>
            <person name="Dias G.B."/>
            <person name="Bergman C.M."/>
            <person name="Manee M."/>
        </authorList>
    </citation>
    <scope>NUCLEOTIDE SEQUENCE</scope>
    <source>
        <strain evidence="2">AA-2017</strain>
        <tissue evidence="2">Whole larva</tissue>
    </source>
</reference>
<evidence type="ECO:0000313" key="2">
    <source>
        <dbReference type="EMBL" id="KAF7264452.1"/>
    </source>
</evidence>
<accession>A0A834HLM4</accession>
<sequence length="67" mass="7687">MTRKKFSSIARQWNSIRTVREKSTKGQECEGGRDWSRSKQARSVRTLKIQSANKTGSFRPADSRICP</sequence>
<proteinExistence type="predicted"/>
<organism evidence="2 3">
    <name type="scientific">Rhynchophorus ferrugineus</name>
    <name type="common">Red palm weevil</name>
    <name type="synonym">Curculio ferrugineus</name>
    <dbReference type="NCBI Taxonomy" id="354439"/>
    <lineage>
        <taxon>Eukaryota</taxon>
        <taxon>Metazoa</taxon>
        <taxon>Ecdysozoa</taxon>
        <taxon>Arthropoda</taxon>
        <taxon>Hexapoda</taxon>
        <taxon>Insecta</taxon>
        <taxon>Pterygota</taxon>
        <taxon>Neoptera</taxon>
        <taxon>Endopterygota</taxon>
        <taxon>Coleoptera</taxon>
        <taxon>Polyphaga</taxon>
        <taxon>Cucujiformia</taxon>
        <taxon>Curculionidae</taxon>
        <taxon>Dryophthorinae</taxon>
        <taxon>Rhynchophorus</taxon>
    </lineage>
</organism>
<keyword evidence="3" id="KW-1185">Reference proteome</keyword>
<gene>
    <name evidence="2" type="ORF">GWI33_023199</name>
</gene>
<dbReference type="EMBL" id="JAACXV010016986">
    <property type="protein sequence ID" value="KAF7264452.1"/>
    <property type="molecule type" value="Genomic_DNA"/>
</dbReference>